<sequence>MFYISVGNNLKTLFSPFHSNIFSLGLLKYKHIYNYGRETPL</sequence>
<dbReference type="Proteomes" id="UP000199572">
    <property type="component" value="Unassembled WGS sequence"/>
</dbReference>
<dbReference type="STRING" id="390241.SAMN04488023_1198"/>
<dbReference type="AlphaFoldDB" id="A0A1H9SPQ3"/>
<dbReference type="EMBL" id="FOGG01000019">
    <property type="protein sequence ID" value="SER86911.1"/>
    <property type="molecule type" value="Genomic_DNA"/>
</dbReference>
<evidence type="ECO:0000313" key="1">
    <source>
        <dbReference type="EMBL" id="SER86911.1"/>
    </source>
</evidence>
<keyword evidence="2" id="KW-1185">Reference proteome</keyword>
<gene>
    <name evidence="1" type="ORF">SAMN04488023_1198</name>
</gene>
<organism evidence="1 2">
    <name type="scientific">Pedobacter rhizosphaerae</name>
    <dbReference type="NCBI Taxonomy" id="390241"/>
    <lineage>
        <taxon>Bacteria</taxon>
        <taxon>Pseudomonadati</taxon>
        <taxon>Bacteroidota</taxon>
        <taxon>Sphingobacteriia</taxon>
        <taxon>Sphingobacteriales</taxon>
        <taxon>Sphingobacteriaceae</taxon>
        <taxon>Pedobacter</taxon>
    </lineage>
</organism>
<accession>A0A1H9SPQ3</accession>
<reference evidence="1 2" key="1">
    <citation type="submission" date="2016-10" db="EMBL/GenBank/DDBJ databases">
        <authorList>
            <person name="de Groot N.N."/>
        </authorList>
    </citation>
    <scope>NUCLEOTIDE SEQUENCE [LARGE SCALE GENOMIC DNA]</scope>
    <source>
        <strain evidence="1 2">DSM 18610</strain>
    </source>
</reference>
<proteinExistence type="predicted"/>
<protein>
    <submittedName>
        <fullName evidence="1">Uncharacterized protein</fullName>
    </submittedName>
</protein>
<name>A0A1H9SPQ3_9SPHI</name>
<evidence type="ECO:0000313" key="2">
    <source>
        <dbReference type="Proteomes" id="UP000199572"/>
    </source>
</evidence>